<organism evidence="18 19">
    <name type="scientific">Carex littledalei</name>
    <dbReference type="NCBI Taxonomy" id="544730"/>
    <lineage>
        <taxon>Eukaryota</taxon>
        <taxon>Viridiplantae</taxon>
        <taxon>Streptophyta</taxon>
        <taxon>Embryophyta</taxon>
        <taxon>Tracheophyta</taxon>
        <taxon>Spermatophyta</taxon>
        <taxon>Magnoliopsida</taxon>
        <taxon>Liliopsida</taxon>
        <taxon>Poales</taxon>
        <taxon>Cyperaceae</taxon>
        <taxon>Cyperoideae</taxon>
        <taxon>Cariceae</taxon>
        <taxon>Carex</taxon>
        <taxon>Carex subgen. Euthyceras</taxon>
    </lineage>
</organism>
<evidence type="ECO:0000313" key="19">
    <source>
        <dbReference type="Proteomes" id="UP000623129"/>
    </source>
</evidence>
<dbReference type="PRINTS" id="PR00458">
    <property type="entry name" value="PEROXIDASE"/>
</dbReference>
<feature type="chain" id="PRO_5033041152" description="peroxidase" evidence="16">
    <location>
        <begin position="19"/>
        <end position="268"/>
    </location>
</feature>
<dbReference type="Gene3D" id="1.10.420.10">
    <property type="entry name" value="Peroxidase, domain 2"/>
    <property type="match status" value="1"/>
</dbReference>
<keyword evidence="11" id="KW-0376">Hydrogen peroxide</keyword>
<evidence type="ECO:0000259" key="17">
    <source>
        <dbReference type="PROSITE" id="PS50873"/>
    </source>
</evidence>
<dbReference type="GO" id="GO:0042744">
    <property type="term" value="P:hydrogen peroxide catabolic process"/>
    <property type="evidence" value="ECO:0007669"/>
    <property type="project" value="UniProtKB-KW"/>
</dbReference>
<dbReference type="InterPro" id="IPR002016">
    <property type="entry name" value="Haem_peroxidase"/>
</dbReference>
<dbReference type="GO" id="GO:0020037">
    <property type="term" value="F:heme binding"/>
    <property type="evidence" value="ECO:0007669"/>
    <property type="project" value="InterPro"/>
</dbReference>
<keyword evidence="6 13" id="KW-0106">Calcium</keyword>
<feature type="binding site" description="axial binding residue" evidence="13">
    <location>
        <position position="146"/>
    </location>
    <ligand>
        <name>heme b</name>
        <dbReference type="ChEBI" id="CHEBI:60344"/>
    </ligand>
    <ligandPart>
        <name>Fe</name>
        <dbReference type="ChEBI" id="CHEBI:18248"/>
    </ligandPart>
</feature>
<comment type="caution">
    <text evidence="18">The sequence shown here is derived from an EMBL/GenBank/DDBJ whole genome shotgun (WGS) entry which is preliminary data.</text>
</comment>
<dbReference type="EMBL" id="SWLB01000002">
    <property type="protein sequence ID" value="KAF3340738.1"/>
    <property type="molecule type" value="Genomic_DNA"/>
</dbReference>
<feature type="binding site" evidence="13">
    <location>
        <position position="25"/>
    </location>
    <ligand>
        <name>Ca(2+)</name>
        <dbReference type="ChEBI" id="CHEBI:29108"/>
        <label>1</label>
    </ligand>
</feature>
<dbReference type="GO" id="GO:0006979">
    <property type="term" value="P:response to oxidative stress"/>
    <property type="evidence" value="ECO:0007669"/>
    <property type="project" value="InterPro"/>
</dbReference>
<dbReference type="EC" id="1.11.1.7" evidence="2"/>
<feature type="binding site" evidence="13">
    <location>
        <position position="193"/>
    </location>
    <ligand>
        <name>Ca(2+)</name>
        <dbReference type="ChEBI" id="CHEBI:29108"/>
        <label>2</label>
    </ligand>
</feature>
<evidence type="ECO:0000256" key="7">
    <source>
        <dbReference type="ARBA" id="ARBA00023002"/>
    </source>
</evidence>
<dbReference type="GO" id="GO:0140825">
    <property type="term" value="F:lactoperoxidase activity"/>
    <property type="evidence" value="ECO:0007669"/>
    <property type="project" value="UniProtKB-EC"/>
</dbReference>
<feature type="binding site" evidence="13">
    <location>
        <position position="29"/>
    </location>
    <ligand>
        <name>Ca(2+)</name>
        <dbReference type="ChEBI" id="CHEBI:29108"/>
        <label>1</label>
    </ligand>
</feature>
<comment type="cofactor">
    <cofactor evidence="13">
        <name>Ca(2+)</name>
        <dbReference type="ChEBI" id="CHEBI:29108"/>
    </cofactor>
    <text evidence="13">Binds 2 calcium ions per subunit.</text>
</comment>
<feature type="binding site" evidence="13">
    <location>
        <position position="198"/>
    </location>
    <ligand>
        <name>Ca(2+)</name>
        <dbReference type="ChEBI" id="CHEBI:29108"/>
        <label>2</label>
    </ligand>
</feature>
<comment type="catalytic activity">
    <reaction evidence="1">
        <text>2 a phenolic donor + H2O2 = 2 a phenolic radical donor + 2 H2O</text>
        <dbReference type="Rhea" id="RHEA:56136"/>
        <dbReference type="ChEBI" id="CHEBI:15377"/>
        <dbReference type="ChEBI" id="CHEBI:16240"/>
        <dbReference type="ChEBI" id="CHEBI:139520"/>
        <dbReference type="ChEBI" id="CHEBI:139521"/>
        <dbReference type="EC" id="1.11.1.7"/>
    </reaction>
</comment>
<feature type="binding site" evidence="12">
    <location>
        <position position="116"/>
    </location>
    <ligand>
        <name>substrate</name>
    </ligand>
</feature>
<dbReference type="PANTHER" id="PTHR31517:SF84">
    <property type="entry name" value="PEROXIDASE"/>
    <property type="match status" value="1"/>
</dbReference>
<comment type="similarity">
    <text evidence="15">Belongs to the peroxidase family.</text>
</comment>
<evidence type="ECO:0000256" key="11">
    <source>
        <dbReference type="ARBA" id="ARBA00023324"/>
    </source>
</evidence>
<evidence type="ECO:0000256" key="16">
    <source>
        <dbReference type="SAM" id="SignalP"/>
    </source>
</evidence>
<name>A0A833VY90_9POAL</name>
<proteinExistence type="inferred from homology"/>
<keyword evidence="9 14" id="KW-1015">Disulfide bond</keyword>
<feature type="binding site" evidence="13">
    <location>
        <position position="190"/>
    </location>
    <ligand>
        <name>Ca(2+)</name>
        <dbReference type="ChEBI" id="CHEBI:29108"/>
        <label>2</label>
    </ligand>
</feature>
<feature type="domain" description="Plant heme peroxidase family profile" evidence="17">
    <location>
        <begin position="23"/>
        <end position="268"/>
    </location>
</feature>
<keyword evidence="19" id="KW-1185">Reference proteome</keyword>
<keyword evidence="4" id="KW-0349">Heme</keyword>
<keyword evidence="10" id="KW-0325">Glycoprotein</keyword>
<evidence type="ECO:0000256" key="3">
    <source>
        <dbReference type="ARBA" id="ARBA00022559"/>
    </source>
</evidence>
<evidence type="ECO:0000256" key="13">
    <source>
        <dbReference type="PIRSR" id="PIRSR600823-3"/>
    </source>
</evidence>
<sequence>MTMYSCLIFAILLSFSSAYGGGLTGCDGSVLLEKNASSNPNPEKYAENNLSLRGFQVIEAAKDAVEKKCKQSSPLISCADVLAFAALGDNFSGYSVPAGRLDGKVSKAEEAMANLPAPNSSFTKLKDMFGKNNLSVEDLTVLSNAHSVGVSHCSSFKDRFNPIKKEEIDEEYAKSLKRQCTNDFVTVPQDNVTPDKLDVQWYINMQANKVLFFSDWVLRTNDEAERLMTAFAKDEASWQLKFITAMQKMGQIPSEGKGEIRRVCSAIN</sequence>
<dbReference type="Pfam" id="PF00141">
    <property type="entry name" value="peroxidase"/>
    <property type="match status" value="1"/>
</dbReference>
<evidence type="ECO:0000256" key="1">
    <source>
        <dbReference type="ARBA" id="ARBA00000189"/>
    </source>
</evidence>
<evidence type="ECO:0000256" key="8">
    <source>
        <dbReference type="ARBA" id="ARBA00023004"/>
    </source>
</evidence>
<dbReference type="FunFam" id="1.10.420.10:FF:000006">
    <property type="entry name" value="Peroxidase"/>
    <property type="match status" value="1"/>
</dbReference>
<accession>A0A833VY90</accession>
<comment type="cofactor">
    <cofactor evidence="13">
        <name>heme b</name>
        <dbReference type="ChEBI" id="CHEBI:60344"/>
    </cofactor>
    <text evidence="13">Binds 1 heme b (iron(II)-protoporphyrin IX) group per subunit.</text>
</comment>
<dbReference type="Proteomes" id="UP000623129">
    <property type="component" value="Unassembled WGS sequence"/>
</dbReference>
<keyword evidence="7" id="KW-0560">Oxidoreductase</keyword>
<feature type="disulfide bond" evidence="14">
    <location>
        <begin position="78"/>
        <end position="264"/>
    </location>
</feature>
<evidence type="ECO:0000256" key="2">
    <source>
        <dbReference type="ARBA" id="ARBA00012313"/>
    </source>
</evidence>
<dbReference type="PANTHER" id="PTHR31517">
    <property type="match status" value="1"/>
</dbReference>
<protein>
    <recommendedName>
        <fullName evidence="2">peroxidase</fullName>
        <ecNumber evidence="2">1.11.1.7</ecNumber>
    </recommendedName>
</protein>
<dbReference type="GO" id="GO:0046872">
    <property type="term" value="F:metal ion binding"/>
    <property type="evidence" value="ECO:0007669"/>
    <property type="project" value="UniProtKB-KW"/>
</dbReference>
<dbReference type="PRINTS" id="PR00461">
    <property type="entry name" value="PLPEROXIDASE"/>
</dbReference>
<feature type="binding site" evidence="13">
    <location>
        <position position="27"/>
    </location>
    <ligand>
        <name>Ca(2+)</name>
        <dbReference type="ChEBI" id="CHEBI:29108"/>
        <label>1</label>
    </ligand>
</feature>
<keyword evidence="16" id="KW-0732">Signal</keyword>
<evidence type="ECO:0000256" key="6">
    <source>
        <dbReference type="ARBA" id="ARBA00022837"/>
    </source>
</evidence>
<evidence type="ECO:0000256" key="14">
    <source>
        <dbReference type="PIRSR" id="PIRSR600823-5"/>
    </source>
</evidence>
<feature type="signal peptide" evidence="16">
    <location>
        <begin position="1"/>
        <end position="18"/>
    </location>
</feature>
<keyword evidence="8 13" id="KW-0408">Iron</keyword>
<dbReference type="AlphaFoldDB" id="A0A833VY90"/>
<dbReference type="OrthoDB" id="2113341at2759"/>
<gene>
    <name evidence="18" type="ORF">FCM35_KLT09582</name>
</gene>
<evidence type="ECO:0000256" key="4">
    <source>
        <dbReference type="ARBA" id="ARBA00022617"/>
    </source>
</evidence>
<dbReference type="InterPro" id="IPR000823">
    <property type="entry name" value="Peroxidase_pln"/>
</dbReference>
<evidence type="ECO:0000313" key="18">
    <source>
        <dbReference type="EMBL" id="KAF3340738.1"/>
    </source>
</evidence>
<dbReference type="SUPFAM" id="SSF48113">
    <property type="entry name" value="Heme-dependent peroxidases"/>
    <property type="match status" value="1"/>
</dbReference>
<dbReference type="Gene3D" id="1.10.520.10">
    <property type="match status" value="1"/>
</dbReference>
<dbReference type="InterPro" id="IPR010255">
    <property type="entry name" value="Haem_peroxidase_sf"/>
</dbReference>
<dbReference type="PROSITE" id="PS50873">
    <property type="entry name" value="PEROXIDASE_4"/>
    <property type="match status" value="1"/>
</dbReference>
<evidence type="ECO:0000256" key="15">
    <source>
        <dbReference type="RuleBase" id="RU004241"/>
    </source>
</evidence>
<evidence type="ECO:0000256" key="10">
    <source>
        <dbReference type="ARBA" id="ARBA00023180"/>
    </source>
</evidence>
<evidence type="ECO:0000256" key="12">
    <source>
        <dbReference type="PIRSR" id="PIRSR600823-2"/>
    </source>
</evidence>
<reference evidence="18" key="1">
    <citation type="submission" date="2020-01" db="EMBL/GenBank/DDBJ databases">
        <title>Genome sequence of Kobresia littledalei, the first chromosome-level genome in the family Cyperaceae.</title>
        <authorList>
            <person name="Qu G."/>
        </authorList>
    </citation>
    <scope>NUCLEOTIDE SEQUENCE</scope>
    <source>
        <strain evidence="18">C.B.Clarke</strain>
        <tissue evidence="18">Leaf</tissue>
    </source>
</reference>
<evidence type="ECO:0000256" key="9">
    <source>
        <dbReference type="ARBA" id="ARBA00023157"/>
    </source>
</evidence>
<keyword evidence="5 13" id="KW-0479">Metal-binding</keyword>
<evidence type="ECO:0000256" key="5">
    <source>
        <dbReference type="ARBA" id="ARBA00022723"/>
    </source>
</evidence>
<feature type="disulfide bond" evidence="14">
    <location>
        <begin position="153"/>
        <end position="180"/>
    </location>
</feature>
<keyword evidence="3 18" id="KW-0575">Peroxidase</keyword>